<evidence type="ECO:0000313" key="1">
    <source>
        <dbReference type="EMBL" id="CAE6512691.1"/>
    </source>
</evidence>
<accession>A0A8H8Z0Y4</accession>
<dbReference type="Proteomes" id="UP000601736">
    <property type="component" value="Unassembled WGS sequence"/>
</dbReference>
<protein>
    <submittedName>
        <fullName evidence="1">Uncharacterized protein</fullName>
    </submittedName>
</protein>
<name>A0A8H8Z0Y4_9PROT</name>
<sequence>MAGSLFDRFRLKLSKIRLTVQTATVKYAYGLSIKLSAAVSGIILINRKFS</sequence>
<comment type="caution">
    <text evidence="1">The sequence shown here is derived from an EMBL/GenBank/DDBJ whole genome shotgun (WGS) entry which is preliminary data.</text>
</comment>
<gene>
    <name evidence="1" type="ORF">NMYAN_40158</name>
</gene>
<evidence type="ECO:0000313" key="2">
    <source>
        <dbReference type="Proteomes" id="UP000601736"/>
    </source>
</evidence>
<proteinExistence type="predicted"/>
<dbReference type="AlphaFoldDB" id="A0A8H8Z0Y4"/>
<reference evidence="1" key="1">
    <citation type="submission" date="2021-02" db="EMBL/GenBank/DDBJ databases">
        <authorList>
            <person name="Han P."/>
        </authorList>
    </citation>
    <scope>NUCLEOTIDE SEQUENCE</scope>
    <source>
        <strain evidence="1">Nitrosomonas nitrosa 18-3D</strain>
    </source>
</reference>
<organism evidence="1 2">
    <name type="scientific">Nitrosomonas nitrosa</name>
    <dbReference type="NCBI Taxonomy" id="52442"/>
    <lineage>
        <taxon>Bacteria</taxon>
        <taxon>Pseudomonadati</taxon>
        <taxon>Pseudomonadota</taxon>
        <taxon>Betaproteobacteria</taxon>
        <taxon>Nitrosomonadales</taxon>
        <taxon>Nitrosomonadaceae</taxon>
        <taxon>Nitrosomonas</taxon>
    </lineage>
</organism>
<dbReference type="EMBL" id="CAJNAP010000034">
    <property type="protein sequence ID" value="CAE6512691.1"/>
    <property type="molecule type" value="Genomic_DNA"/>
</dbReference>